<dbReference type="RefSeq" id="WP_029254317.1">
    <property type="nucleotide sequence ID" value="NZ_BHXB01000001.1"/>
</dbReference>
<dbReference type="Gene3D" id="2.60.120.10">
    <property type="entry name" value="Jelly Rolls"/>
    <property type="match status" value="1"/>
</dbReference>
<dbReference type="CDD" id="cd00093">
    <property type="entry name" value="HTH_XRE"/>
    <property type="match status" value="1"/>
</dbReference>
<dbReference type="InterPro" id="IPR001387">
    <property type="entry name" value="Cro/C1-type_HTH"/>
</dbReference>
<dbReference type="AlphaFoldDB" id="A0A0C3ACF8"/>
<dbReference type="InterPro" id="IPR010982">
    <property type="entry name" value="Lambda_DNA-bd_dom_sf"/>
</dbReference>
<dbReference type="EMBL" id="CP124545">
    <property type="protein sequence ID" value="WMN02042.1"/>
    <property type="molecule type" value="Genomic_DNA"/>
</dbReference>
<dbReference type="Proteomes" id="UP001230933">
    <property type="component" value="Chromosome"/>
</dbReference>
<reference evidence="4 6" key="1">
    <citation type="journal article" date="2017" name="Poromechanics V (2013)">
        <title>Genomic Characterization of the Arsenic-Tolerant Actinobacterium, &lt;i&gt;Rhodococcus erythropolis&lt;/i&gt; S43.</title>
        <authorList>
            <person name="Retamal-Morales G."/>
            <person name="Mehnert M."/>
            <person name="Schwabe R."/>
            <person name="Tischler D."/>
            <person name="Schloemann M."/>
            <person name="Levican G.J."/>
        </authorList>
    </citation>
    <scope>NUCLEOTIDE SEQUENCE [LARGE SCALE GENOMIC DNA]</scope>
    <source>
        <strain evidence="4 6">S43</strain>
    </source>
</reference>
<dbReference type="PANTHER" id="PTHR46797">
    <property type="entry name" value="HTH-TYPE TRANSCRIPTIONAL REGULATOR"/>
    <property type="match status" value="1"/>
</dbReference>
<sequence>MTATGAKPPRKAAESTAAASKKSQPRKTTPQKTTAQKKTAPTKAAARKQKAEDNGLGTSVGKTVRAERTRQGIPVRELARRLGVSPSFLSQFELGQSQAAVNTLFAIATELNLSLDVLLGNSVDPERESESESKTHEPRISDCLTFRSGVRWQRLANTPENHHVQFLLTEYEPGADSAPGDAPQTHSGDDYGYVLEGTLTIDIDGMRRLLKSGEAIHLVGNVPHRLRNETDQTVKAIWFVLG</sequence>
<keyword evidence="1" id="KW-0238">DNA-binding</keyword>
<name>A0A0C3ACF8_RHOER</name>
<evidence type="ECO:0000256" key="1">
    <source>
        <dbReference type="ARBA" id="ARBA00023125"/>
    </source>
</evidence>
<feature type="domain" description="HTH cro/C1-type" evidence="3">
    <location>
        <begin position="64"/>
        <end position="118"/>
    </location>
</feature>
<dbReference type="Pfam" id="PF01381">
    <property type="entry name" value="HTH_3"/>
    <property type="match status" value="1"/>
</dbReference>
<gene>
    <name evidence="4" type="ORF">BS297_10040</name>
    <name evidence="5" type="ORF">QIE55_30265</name>
</gene>
<protein>
    <submittedName>
        <fullName evidence="5">Cupin domain-containing protein</fullName>
    </submittedName>
</protein>
<dbReference type="SUPFAM" id="SSF47413">
    <property type="entry name" value="lambda repressor-like DNA-binding domains"/>
    <property type="match status" value="1"/>
</dbReference>
<accession>A0A0C3ACF8</accession>
<dbReference type="InterPro" id="IPR050807">
    <property type="entry name" value="TransReg_Diox_bact_type"/>
</dbReference>
<dbReference type="InterPro" id="IPR014710">
    <property type="entry name" value="RmlC-like_jellyroll"/>
</dbReference>
<dbReference type="SUPFAM" id="SSF51182">
    <property type="entry name" value="RmlC-like cupins"/>
    <property type="match status" value="1"/>
</dbReference>
<feature type="region of interest" description="Disordered" evidence="2">
    <location>
        <begin position="1"/>
        <end position="72"/>
    </location>
</feature>
<evidence type="ECO:0000259" key="3">
    <source>
        <dbReference type="PROSITE" id="PS50943"/>
    </source>
</evidence>
<evidence type="ECO:0000313" key="4">
    <source>
        <dbReference type="EMBL" id="KAB2585516.1"/>
    </source>
</evidence>
<dbReference type="GO" id="GO:0005829">
    <property type="term" value="C:cytosol"/>
    <property type="evidence" value="ECO:0007669"/>
    <property type="project" value="TreeGrafter"/>
</dbReference>
<evidence type="ECO:0000313" key="6">
    <source>
        <dbReference type="Proteomes" id="UP000325576"/>
    </source>
</evidence>
<dbReference type="CDD" id="cd02209">
    <property type="entry name" value="cupin_XRE_C"/>
    <property type="match status" value="1"/>
</dbReference>
<evidence type="ECO:0000313" key="5">
    <source>
        <dbReference type="EMBL" id="WMN02042.1"/>
    </source>
</evidence>
<reference evidence="5" key="2">
    <citation type="submission" date="2023-08" db="EMBL/GenBank/DDBJ databases">
        <title>Isolation and Characterization of Rhodococcus erythropolis MGMM8.</title>
        <authorList>
            <person name="Diabankana R.G.C."/>
            <person name="Afordoanyi D.M."/>
            <person name="Validov S.Z."/>
        </authorList>
    </citation>
    <scope>NUCLEOTIDE SEQUENCE</scope>
    <source>
        <strain evidence="5">MGMM8</strain>
    </source>
</reference>
<dbReference type="Proteomes" id="UP000325576">
    <property type="component" value="Unassembled WGS sequence"/>
</dbReference>
<dbReference type="GO" id="GO:0003700">
    <property type="term" value="F:DNA-binding transcription factor activity"/>
    <property type="evidence" value="ECO:0007669"/>
    <property type="project" value="TreeGrafter"/>
</dbReference>
<dbReference type="SMART" id="SM00530">
    <property type="entry name" value="HTH_XRE"/>
    <property type="match status" value="1"/>
</dbReference>
<dbReference type="InterPro" id="IPR011051">
    <property type="entry name" value="RmlC_Cupin_sf"/>
</dbReference>
<dbReference type="GeneID" id="57483678"/>
<evidence type="ECO:0000256" key="2">
    <source>
        <dbReference type="SAM" id="MobiDB-lite"/>
    </source>
</evidence>
<dbReference type="PROSITE" id="PS50943">
    <property type="entry name" value="HTH_CROC1"/>
    <property type="match status" value="1"/>
</dbReference>
<feature type="compositionally biased region" description="Low complexity" evidence="2">
    <location>
        <begin position="14"/>
        <end position="44"/>
    </location>
</feature>
<proteinExistence type="predicted"/>
<organism evidence="4 6">
    <name type="scientific">Rhodococcus erythropolis</name>
    <name type="common">Arthrobacter picolinophilus</name>
    <dbReference type="NCBI Taxonomy" id="1833"/>
    <lineage>
        <taxon>Bacteria</taxon>
        <taxon>Bacillati</taxon>
        <taxon>Actinomycetota</taxon>
        <taxon>Actinomycetes</taxon>
        <taxon>Mycobacteriales</taxon>
        <taxon>Nocardiaceae</taxon>
        <taxon>Rhodococcus</taxon>
        <taxon>Rhodococcus erythropolis group</taxon>
    </lineage>
</organism>
<dbReference type="PANTHER" id="PTHR46797:SF1">
    <property type="entry name" value="METHYLPHOSPHONATE SYNTHASE"/>
    <property type="match status" value="1"/>
</dbReference>
<dbReference type="GO" id="GO:0003677">
    <property type="term" value="F:DNA binding"/>
    <property type="evidence" value="ECO:0007669"/>
    <property type="project" value="UniProtKB-KW"/>
</dbReference>
<dbReference type="Gene3D" id="1.10.260.40">
    <property type="entry name" value="lambda repressor-like DNA-binding domains"/>
    <property type="match status" value="1"/>
</dbReference>
<dbReference type="EMBL" id="MRBO01000316">
    <property type="protein sequence ID" value="KAB2585516.1"/>
    <property type="molecule type" value="Genomic_DNA"/>
</dbReference>
<dbReference type="InterPro" id="IPR013096">
    <property type="entry name" value="Cupin_2"/>
</dbReference>
<dbReference type="Pfam" id="PF07883">
    <property type="entry name" value="Cupin_2"/>
    <property type="match status" value="1"/>
</dbReference>